<name>A0A384JVB4_BOTFB</name>
<feature type="transmembrane region" description="Helical" evidence="1">
    <location>
        <begin position="12"/>
        <end position="33"/>
    </location>
</feature>
<sequence>MASPDFRLPMAYSWFFLIIEPISTLAGAYYAYFQPHKYLLLTHAASSPYPTPNAIPLSSHIALTQLANLYLLLALNEALVLRCTSDLRVWKVFLFGLLVADFGHLYSVRELGWSIYWNVPSWNKMAWGNLGFVYVAAGMRIAFLRGCGLGTEEAQRKAVRSQTLAKGLKGA</sequence>
<feature type="transmembrane region" description="Helical" evidence="1">
    <location>
        <begin position="53"/>
        <end position="75"/>
    </location>
</feature>
<dbReference type="PANTHER" id="PTHR37019">
    <property type="entry name" value="CHROMOSOME 1, WHOLE GENOME SHOTGUN SEQUENCE"/>
    <property type="match status" value="1"/>
</dbReference>
<dbReference type="VEuPathDB" id="FungiDB:Bcin10g04630"/>
<reference evidence="3 4" key="1">
    <citation type="journal article" date="2011" name="PLoS Genet.">
        <title>Genomic analysis of the necrotrophic fungal pathogens Sclerotinia sclerotiorum and Botrytis cinerea.</title>
        <authorList>
            <person name="Amselem J."/>
            <person name="Cuomo C.A."/>
            <person name="van Kan J.A."/>
            <person name="Viaud M."/>
            <person name="Benito E.P."/>
            <person name="Couloux A."/>
            <person name="Coutinho P.M."/>
            <person name="de Vries R.P."/>
            <person name="Dyer P.S."/>
            <person name="Fillinger S."/>
            <person name="Fournier E."/>
            <person name="Gout L."/>
            <person name="Hahn M."/>
            <person name="Kohn L."/>
            <person name="Lapalu N."/>
            <person name="Plummer K.M."/>
            <person name="Pradier J.M."/>
            <person name="Quevillon E."/>
            <person name="Sharon A."/>
            <person name="Simon A."/>
            <person name="ten Have A."/>
            <person name="Tudzynski B."/>
            <person name="Tudzynski P."/>
            <person name="Wincker P."/>
            <person name="Andrew M."/>
            <person name="Anthouard V."/>
            <person name="Beever R.E."/>
            <person name="Beffa R."/>
            <person name="Benoit I."/>
            <person name="Bouzid O."/>
            <person name="Brault B."/>
            <person name="Chen Z."/>
            <person name="Choquer M."/>
            <person name="Collemare J."/>
            <person name="Cotton P."/>
            <person name="Danchin E.G."/>
            <person name="Da Silva C."/>
            <person name="Gautier A."/>
            <person name="Giraud C."/>
            <person name="Giraud T."/>
            <person name="Gonzalez C."/>
            <person name="Grossetete S."/>
            <person name="Guldener U."/>
            <person name="Henrissat B."/>
            <person name="Howlett B.J."/>
            <person name="Kodira C."/>
            <person name="Kretschmer M."/>
            <person name="Lappartient A."/>
            <person name="Leroch M."/>
            <person name="Levis C."/>
            <person name="Mauceli E."/>
            <person name="Neuveglise C."/>
            <person name="Oeser B."/>
            <person name="Pearson M."/>
            <person name="Poulain J."/>
            <person name="Poussereau N."/>
            <person name="Quesneville H."/>
            <person name="Rascle C."/>
            <person name="Schumacher J."/>
            <person name="Segurens B."/>
            <person name="Sexton A."/>
            <person name="Silva E."/>
            <person name="Sirven C."/>
            <person name="Soanes D.M."/>
            <person name="Talbot N.J."/>
            <person name="Templeton M."/>
            <person name="Yandava C."/>
            <person name="Yarden O."/>
            <person name="Zeng Q."/>
            <person name="Rollins J.A."/>
            <person name="Lebrun M.H."/>
            <person name="Dickman M."/>
        </authorList>
    </citation>
    <scope>NUCLEOTIDE SEQUENCE [LARGE SCALE GENOMIC DNA]</scope>
    <source>
        <strain evidence="3 4">B05.10</strain>
    </source>
</reference>
<dbReference type="PANTHER" id="PTHR37019:SF1">
    <property type="entry name" value="EXPERA DOMAIN-CONTAINING PROTEIN"/>
    <property type="match status" value="1"/>
</dbReference>
<dbReference type="OMA" id="AFFTHFR"/>
<dbReference type="OrthoDB" id="5313995at2759"/>
<dbReference type="KEGG" id="bfu:BCIN_10g04630"/>
<feature type="transmembrane region" description="Helical" evidence="1">
    <location>
        <begin position="126"/>
        <end position="147"/>
    </location>
</feature>
<reference evidence="3 4" key="3">
    <citation type="journal article" date="2017" name="Mol. Plant Pathol.">
        <title>A gapless genome sequence of the fungus Botrytis cinerea.</title>
        <authorList>
            <person name="Van Kan J.A."/>
            <person name="Stassen J.H."/>
            <person name="Mosbach A."/>
            <person name="Van Der Lee T.A."/>
            <person name="Faino L."/>
            <person name="Farmer A.D."/>
            <person name="Papasotiriou D.G."/>
            <person name="Zhou S."/>
            <person name="Seidl M.F."/>
            <person name="Cottam E."/>
            <person name="Edel D."/>
            <person name="Hahn M."/>
            <person name="Schwartz D.C."/>
            <person name="Dietrich R.A."/>
            <person name="Widdison S."/>
            <person name="Scalliet G."/>
        </authorList>
    </citation>
    <scope>NUCLEOTIDE SEQUENCE [LARGE SCALE GENOMIC DNA]</scope>
    <source>
        <strain evidence="3 4">B05.10</strain>
    </source>
</reference>
<keyword evidence="1" id="KW-0812">Transmembrane</keyword>
<feature type="transmembrane region" description="Helical" evidence="1">
    <location>
        <begin position="87"/>
        <end position="106"/>
    </location>
</feature>
<evidence type="ECO:0000313" key="3">
    <source>
        <dbReference type="EMBL" id="ATZ54461.1"/>
    </source>
</evidence>
<protein>
    <recommendedName>
        <fullName evidence="2">DUF7704 domain-containing protein</fullName>
    </recommendedName>
</protein>
<dbReference type="Proteomes" id="UP000001798">
    <property type="component" value="Chromosome 10"/>
</dbReference>
<dbReference type="EMBL" id="CP009814">
    <property type="protein sequence ID" value="ATZ54461.1"/>
    <property type="molecule type" value="Genomic_DNA"/>
</dbReference>
<proteinExistence type="predicted"/>
<dbReference type="AlphaFoldDB" id="A0A384JVB4"/>
<dbReference type="Pfam" id="PF24803">
    <property type="entry name" value="DUF7704"/>
    <property type="match status" value="1"/>
</dbReference>
<keyword evidence="4" id="KW-1185">Reference proteome</keyword>
<keyword evidence="1" id="KW-0472">Membrane</keyword>
<organism evidence="3 4">
    <name type="scientific">Botryotinia fuckeliana (strain B05.10)</name>
    <name type="common">Noble rot fungus</name>
    <name type="synonym">Botrytis cinerea</name>
    <dbReference type="NCBI Taxonomy" id="332648"/>
    <lineage>
        <taxon>Eukaryota</taxon>
        <taxon>Fungi</taxon>
        <taxon>Dikarya</taxon>
        <taxon>Ascomycota</taxon>
        <taxon>Pezizomycotina</taxon>
        <taxon>Leotiomycetes</taxon>
        <taxon>Helotiales</taxon>
        <taxon>Sclerotiniaceae</taxon>
        <taxon>Botrytis</taxon>
    </lineage>
</organism>
<evidence type="ECO:0000256" key="1">
    <source>
        <dbReference type="SAM" id="Phobius"/>
    </source>
</evidence>
<reference evidence="3 4" key="2">
    <citation type="journal article" date="2012" name="Eukaryot. Cell">
        <title>Genome update of Botrytis cinerea strains B05.10 and T4.</title>
        <authorList>
            <person name="Staats M."/>
            <person name="van Kan J.A."/>
        </authorList>
    </citation>
    <scope>NUCLEOTIDE SEQUENCE [LARGE SCALE GENOMIC DNA]</scope>
    <source>
        <strain evidence="3 4">B05.10</strain>
    </source>
</reference>
<dbReference type="GeneID" id="36394589"/>
<evidence type="ECO:0000313" key="4">
    <source>
        <dbReference type="Proteomes" id="UP000001798"/>
    </source>
</evidence>
<evidence type="ECO:0000259" key="2">
    <source>
        <dbReference type="Pfam" id="PF24803"/>
    </source>
</evidence>
<dbReference type="RefSeq" id="XP_024551431.1">
    <property type="nucleotide sequence ID" value="XM_024695637.1"/>
</dbReference>
<keyword evidence="1" id="KW-1133">Transmembrane helix</keyword>
<dbReference type="InterPro" id="IPR056121">
    <property type="entry name" value="DUF7704"/>
</dbReference>
<accession>A0A384JVB4</accession>
<gene>
    <name evidence="3" type="ORF">BCIN_10g04630</name>
</gene>
<feature type="domain" description="DUF7704" evidence="2">
    <location>
        <begin position="7"/>
        <end position="147"/>
    </location>
</feature>